<dbReference type="Pfam" id="PF00144">
    <property type="entry name" value="Beta-lactamase"/>
    <property type="match status" value="1"/>
</dbReference>
<gene>
    <name evidence="2" type="ORF">SCMU_04090</name>
</gene>
<dbReference type="PANTHER" id="PTHR43319:SF3">
    <property type="entry name" value="BETA-LACTAMASE-RELATED DOMAIN-CONTAINING PROTEIN"/>
    <property type="match status" value="1"/>
</dbReference>
<dbReference type="EMBL" id="AP024525">
    <property type="protein sequence ID" value="BCT74567.1"/>
    <property type="molecule type" value="Genomic_DNA"/>
</dbReference>
<dbReference type="Proteomes" id="UP001319861">
    <property type="component" value="Chromosome"/>
</dbReference>
<name>A0ABM7PQU5_SINCY</name>
<dbReference type="InterPro" id="IPR052907">
    <property type="entry name" value="Beta-lactamase/esterase"/>
</dbReference>
<organism evidence="2 3">
    <name type="scientific">Sinomonas cyclohexanicum</name>
    <name type="common">Corynebacterium cyclohexanicum</name>
    <dbReference type="NCBI Taxonomy" id="322009"/>
    <lineage>
        <taxon>Bacteria</taxon>
        <taxon>Bacillati</taxon>
        <taxon>Actinomycetota</taxon>
        <taxon>Actinomycetes</taxon>
        <taxon>Micrococcales</taxon>
        <taxon>Micrococcaceae</taxon>
        <taxon>Sinomonas</taxon>
    </lineage>
</organism>
<evidence type="ECO:0000313" key="2">
    <source>
        <dbReference type="EMBL" id="BCT74567.1"/>
    </source>
</evidence>
<evidence type="ECO:0000259" key="1">
    <source>
        <dbReference type="Pfam" id="PF00144"/>
    </source>
</evidence>
<dbReference type="Gene3D" id="3.40.710.10">
    <property type="entry name" value="DD-peptidase/beta-lactamase superfamily"/>
    <property type="match status" value="1"/>
</dbReference>
<keyword evidence="3" id="KW-1185">Reference proteome</keyword>
<dbReference type="SUPFAM" id="SSF56601">
    <property type="entry name" value="beta-lactamase/transpeptidase-like"/>
    <property type="match status" value="1"/>
</dbReference>
<protein>
    <submittedName>
        <fullName evidence="2">Esterase</fullName>
    </submittedName>
</protein>
<evidence type="ECO:0000313" key="3">
    <source>
        <dbReference type="Proteomes" id="UP001319861"/>
    </source>
</evidence>
<dbReference type="RefSeq" id="WP_229231301.1">
    <property type="nucleotide sequence ID" value="NZ_AP024525.1"/>
</dbReference>
<proteinExistence type="predicted"/>
<dbReference type="PANTHER" id="PTHR43319">
    <property type="entry name" value="BETA-LACTAMASE-RELATED"/>
    <property type="match status" value="1"/>
</dbReference>
<accession>A0ABM7PQU5</accession>
<reference evidence="2 3" key="1">
    <citation type="journal article" date="2021" name="J. Biosci. Bioeng.">
        <title>Identification and characterization of a chc gene cluster responsible for the aromatization pathway of cyclohexanecarboxylate degradation in Sinomonas cyclohexanicum ATCC 51369.</title>
        <authorList>
            <person name="Yamamoto T."/>
            <person name="Hasegawa Y."/>
            <person name="Lau P.C.K."/>
            <person name="Iwaki H."/>
        </authorList>
    </citation>
    <scope>NUCLEOTIDE SEQUENCE [LARGE SCALE GENOMIC DNA]</scope>
    <source>
        <strain evidence="2 3">ATCC 51369</strain>
    </source>
</reference>
<dbReference type="InterPro" id="IPR001466">
    <property type="entry name" value="Beta-lactam-related"/>
</dbReference>
<sequence>MAFYEAEQTAVHGYVSTEFSRVWAAFADNFAERGELGAACCIYHRGRRVVDLWGGIRDKGTGAPWEEGTMALVFSATKGMAALTMALAHSRGWLDYDERVCTYWPEFAQNGKERITVRQLLAHQAGLFGFDEPVDRAVIADLDRLAGVMARQRPEWPPGTRQAYHAISLGFYEGEIIRRVDPRHRTLGRVFQEEIAERLGEEFYIDLPEDIPDGRLAPLVLRNPFRNLLGLSPRLAVAAFSKRSVLYRSVIANPGTLVALDPRRVYARGLEVPSGGGVGTARALAHAYGVMADGGAELGLLPATLAELSALPIPPEHGFHDECMGADLRFSLGFMRPSPVWRFGGPRSFGAPGAGGSFGYADPDAGIGYAYVCNRMGESKDDPRDVALRAAMDASLADLSV</sequence>
<dbReference type="InterPro" id="IPR012338">
    <property type="entry name" value="Beta-lactam/transpept-like"/>
</dbReference>
<feature type="domain" description="Beta-lactamase-related" evidence="1">
    <location>
        <begin position="27"/>
        <end position="389"/>
    </location>
</feature>